<evidence type="ECO:0000313" key="3">
    <source>
        <dbReference type="EMBL" id="PTQ30208.1"/>
    </source>
</evidence>
<feature type="chain" id="PRO_5015316797" description="Secreted protein" evidence="2">
    <location>
        <begin position="20"/>
        <end position="75"/>
    </location>
</feature>
<keyword evidence="4" id="KW-1185">Reference proteome</keyword>
<name>A0A2R6W8L4_MARPO</name>
<dbReference type="Proteomes" id="UP000244005">
    <property type="component" value="Unassembled WGS sequence"/>
</dbReference>
<evidence type="ECO:0000256" key="1">
    <source>
        <dbReference type="SAM" id="MobiDB-lite"/>
    </source>
</evidence>
<protein>
    <recommendedName>
        <fullName evidence="5">Secreted protein</fullName>
    </recommendedName>
</protein>
<evidence type="ECO:0000313" key="4">
    <source>
        <dbReference type="Proteomes" id="UP000244005"/>
    </source>
</evidence>
<feature type="region of interest" description="Disordered" evidence="1">
    <location>
        <begin position="50"/>
        <end position="75"/>
    </location>
</feature>
<feature type="signal peptide" evidence="2">
    <location>
        <begin position="1"/>
        <end position="19"/>
    </location>
</feature>
<reference evidence="4" key="1">
    <citation type="journal article" date="2017" name="Cell">
        <title>Insights into land plant evolution garnered from the Marchantia polymorpha genome.</title>
        <authorList>
            <person name="Bowman J.L."/>
            <person name="Kohchi T."/>
            <person name="Yamato K.T."/>
            <person name="Jenkins J."/>
            <person name="Shu S."/>
            <person name="Ishizaki K."/>
            <person name="Yamaoka S."/>
            <person name="Nishihama R."/>
            <person name="Nakamura Y."/>
            <person name="Berger F."/>
            <person name="Adam C."/>
            <person name="Aki S.S."/>
            <person name="Althoff F."/>
            <person name="Araki T."/>
            <person name="Arteaga-Vazquez M.A."/>
            <person name="Balasubrmanian S."/>
            <person name="Barry K."/>
            <person name="Bauer D."/>
            <person name="Boehm C.R."/>
            <person name="Briginshaw L."/>
            <person name="Caballero-Perez J."/>
            <person name="Catarino B."/>
            <person name="Chen F."/>
            <person name="Chiyoda S."/>
            <person name="Chovatia M."/>
            <person name="Davies K.M."/>
            <person name="Delmans M."/>
            <person name="Demura T."/>
            <person name="Dierschke T."/>
            <person name="Dolan L."/>
            <person name="Dorantes-Acosta A.E."/>
            <person name="Eklund D.M."/>
            <person name="Florent S.N."/>
            <person name="Flores-Sandoval E."/>
            <person name="Fujiyama A."/>
            <person name="Fukuzawa H."/>
            <person name="Galik B."/>
            <person name="Grimanelli D."/>
            <person name="Grimwood J."/>
            <person name="Grossniklaus U."/>
            <person name="Hamada T."/>
            <person name="Haseloff J."/>
            <person name="Hetherington A.J."/>
            <person name="Higo A."/>
            <person name="Hirakawa Y."/>
            <person name="Hundley H.N."/>
            <person name="Ikeda Y."/>
            <person name="Inoue K."/>
            <person name="Inoue S.I."/>
            <person name="Ishida S."/>
            <person name="Jia Q."/>
            <person name="Kakita M."/>
            <person name="Kanazawa T."/>
            <person name="Kawai Y."/>
            <person name="Kawashima T."/>
            <person name="Kennedy M."/>
            <person name="Kinose K."/>
            <person name="Kinoshita T."/>
            <person name="Kohara Y."/>
            <person name="Koide E."/>
            <person name="Komatsu K."/>
            <person name="Kopischke S."/>
            <person name="Kubo M."/>
            <person name="Kyozuka J."/>
            <person name="Lagercrantz U."/>
            <person name="Lin S.S."/>
            <person name="Lindquist E."/>
            <person name="Lipzen A.M."/>
            <person name="Lu C.W."/>
            <person name="De Luna E."/>
            <person name="Martienssen R.A."/>
            <person name="Minamino N."/>
            <person name="Mizutani M."/>
            <person name="Mizutani M."/>
            <person name="Mochizuki N."/>
            <person name="Monte I."/>
            <person name="Mosher R."/>
            <person name="Nagasaki H."/>
            <person name="Nakagami H."/>
            <person name="Naramoto S."/>
            <person name="Nishitani K."/>
            <person name="Ohtani M."/>
            <person name="Okamoto T."/>
            <person name="Okumura M."/>
            <person name="Phillips J."/>
            <person name="Pollak B."/>
            <person name="Reinders A."/>
            <person name="Rovekamp M."/>
            <person name="Sano R."/>
            <person name="Sawa S."/>
            <person name="Schmid M.W."/>
            <person name="Shirakawa M."/>
            <person name="Solano R."/>
            <person name="Spunde A."/>
            <person name="Suetsugu N."/>
            <person name="Sugano S."/>
            <person name="Sugiyama A."/>
            <person name="Sun R."/>
            <person name="Suzuki Y."/>
            <person name="Takenaka M."/>
            <person name="Takezawa D."/>
            <person name="Tomogane H."/>
            <person name="Tsuzuki M."/>
            <person name="Ueda T."/>
            <person name="Umeda M."/>
            <person name="Ward J.M."/>
            <person name="Watanabe Y."/>
            <person name="Yazaki K."/>
            <person name="Yokoyama R."/>
            <person name="Yoshitake Y."/>
            <person name="Yotsui I."/>
            <person name="Zachgo S."/>
            <person name="Schmutz J."/>
        </authorList>
    </citation>
    <scope>NUCLEOTIDE SEQUENCE [LARGE SCALE GENOMIC DNA]</scope>
    <source>
        <strain evidence="4">Tak-1</strain>
    </source>
</reference>
<feature type="compositionally biased region" description="Basic and acidic residues" evidence="1">
    <location>
        <begin position="66"/>
        <end position="75"/>
    </location>
</feature>
<dbReference type="EMBL" id="KZ772800">
    <property type="protein sequence ID" value="PTQ30208.1"/>
    <property type="molecule type" value="Genomic_DNA"/>
</dbReference>
<keyword evidence="2" id="KW-0732">Signal</keyword>
<organism evidence="3 4">
    <name type="scientific">Marchantia polymorpha</name>
    <name type="common">Common liverwort</name>
    <name type="synonym">Marchantia aquatica</name>
    <dbReference type="NCBI Taxonomy" id="3197"/>
    <lineage>
        <taxon>Eukaryota</taxon>
        <taxon>Viridiplantae</taxon>
        <taxon>Streptophyta</taxon>
        <taxon>Embryophyta</taxon>
        <taxon>Marchantiophyta</taxon>
        <taxon>Marchantiopsida</taxon>
        <taxon>Marchantiidae</taxon>
        <taxon>Marchantiales</taxon>
        <taxon>Marchantiaceae</taxon>
        <taxon>Marchantia</taxon>
    </lineage>
</organism>
<dbReference type="AlphaFoldDB" id="A0A2R6W8L4"/>
<proteinExistence type="predicted"/>
<evidence type="ECO:0008006" key="5">
    <source>
        <dbReference type="Google" id="ProtNLM"/>
    </source>
</evidence>
<gene>
    <name evidence="3" type="ORF">MARPO_0128s0030</name>
</gene>
<evidence type="ECO:0000256" key="2">
    <source>
        <dbReference type="SAM" id="SignalP"/>
    </source>
</evidence>
<accession>A0A2R6W8L4</accession>
<sequence>MQNMAQHLVAAFFVPFMLSDGPAFVSHIWHCQTGRASPLSVRNVLVLKSSSSGHRQSLPRPKLSKRGRDFEELGF</sequence>